<sequence length="127" mass="14155">MSEEPRHKRFGDTMSDYIVQVANELPLDAVGMWQIVPAGRLDFDLEGDALTDYVRRCIAELLSRGAVPVIGGGPDGPHLWILQRQYGSRPEEIIENVIREWLANGAQNEDPGGLWFSLPEDAWSPPA</sequence>
<organism evidence="1 2">
    <name type="scientific">Microvirga splendida</name>
    <dbReference type="NCBI Taxonomy" id="2795727"/>
    <lineage>
        <taxon>Bacteria</taxon>
        <taxon>Pseudomonadati</taxon>
        <taxon>Pseudomonadota</taxon>
        <taxon>Alphaproteobacteria</taxon>
        <taxon>Hyphomicrobiales</taxon>
        <taxon>Methylobacteriaceae</taxon>
        <taxon>Microvirga</taxon>
    </lineage>
</organism>
<gene>
    <name evidence="1" type="ORF">JAO75_20440</name>
</gene>
<evidence type="ECO:0008006" key="3">
    <source>
        <dbReference type="Google" id="ProtNLM"/>
    </source>
</evidence>
<protein>
    <recommendedName>
        <fullName evidence="3">DUF469 family protein</fullName>
    </recommendedName>
</protein>
<dbReference type="Proteomes" id="UP000620670">
    <property type="component" value="Unassembled WGS sequence"/>
</dbReference>
<dbReference type="EMBL" id="JAELXT010000031">
    <property type="protein sequence ID" value="MBJ6127774.1"/>
    <property type="molecule type" value="Genomic_DNA"/>
</dbReference>
<reference evidence="2" key="1">
    <citation type="submission" date="2020-12" db="EMBL/GenBank/DDBJ databases">
        <title>Hymenobacter sp.</title>
        <authorList>
            <person name="Kim M.K."/>
        </authorList>
    </citation>
    <scope>NUCLEOTIDE SEQUENCE [LARGE SCALE GENOMIC DNA]</scope>
    <source>
        <strain evidence="2">BT325</strain>
    </source>
</reference>
<name>A0ABS0Y648_9HYPH</name>
<evidence type="ECO:0000313" key="1">
    <source>
        <dbReference type="EMBL" id="MBJ6127774.1"/>
    </source>
</evidence>
<comment type="caution">
    <text evidence="1">The sequence shown here is derived from an EMBL/GenBank/DDBJ whole genome shotgun (WGS) entry which is preliminary data.</text>
</comment>
<accession>A0ABS0Y648</accession>
<proteinExistence type="predicted"/>
<keyword evidence="2" id="KW-1185">Reference proteome</keyword>
<evidence type="ECO:0000313" key="2">
    <source>
        <dbReference type="Proteomes" id="UP000620670"/>
    </source>
</evidence>